<evidence type="ECO:0000256" key="4">
    <source>
        <dbReference type="ARBA" id="ARBA00022989"/>
    </source>
</evidence>
<feature type="transmembrane region" description="Helical" evidence="8">
    <location>
        <begin position="21"/>
        <end position="40"/>
    </location>
</feature>
<dbReference type="InterPro" id="IPR032692">
    <property type="entry name" value="YccS_N"/>
</dbReference>
<keyword evidence="12" id="KW-1185">Reference proteome</keyword>
<accession>A0A2Z5FWZ5</accession>
<evidence type="ECO:0000256" key="3">
    <source>
        <dbReference type="ARBA" id="ARBA00022692"/>
    </source>
</evidence>
<feature type="transmembrane region" description="Helical" evidence="8">
    <location>
        <begin position="542"/>
        <end position="560"/>
    </location>
</feature>
<reference evidence="11 12" key="1">
    <citation type="journal article" date="2018" name="Front. Microbiol.">
        <title>Hydrolytic Capabilities as a Key to Environmental Success: Chitinolytic and Cellulolytic Acidobacteria From Acidic Sub-arctic Soils and Boreal Peatlands.</title>
        <authorList>
            <person name="Belova S.E."/>
            <person name="Ravin N.V."/>
            <person name="Pankratov T.A."/>
            <person name="Rakitin A.L."/>
            <person name="Ivanova A.A."/>
            <person name="Beletsky A.V."/>
            <person name="Mardanov A.V."/>
            <person name="Sinninghe Damste J.S."/>
            <person name="Dedysh S.N."/>
        </authorList>
    </citation>
    <scope>NUCLEOTIDE SEQUENCE [LARGE SCALE GENOMIC DNA]</scope>
    <source>
        <strain evidence="11 12">SBC82</strain>
    </source>
</reference>
<dbReference type="KEGG" id="abas:ACPOL_2081"/>
<feature type="transmembrane region" description="Helical" evidence="8">
    <location>
        <begin position="66"/>
        <end position="85"/>
    </location>
</feature>
<sequence>MERSHVLSKRIRNLRNLHWMRGLRAGLAVAAAMIVCHLLGKPMGWAALGGFEAILVDNGGPYRSRFTTIATLMLGGTVACIAGALTTRNGSVSSALVPILITSVFCFVVTFGRVLAQPIASTSVIILVIYFAALGASAHSLGPALWNALEFVLGAAWAALLSLLLWPVDPFRPARLAVARCYFQLAEFTARIEPTLRGSEAREAARLRGFEWQRTMRLSMESARVALGTTAARVPSRTIRARNLTVLLETADMLFEATIRITELALGLESASAPTQTGRPEDPLREFVEGLGKEEEAIARALQRRPSLSGTSERRSDTREERSDMPPSVYAAPDRVRKAAQEFPASAKDRSILGHLAAAQLDACQNLEIAREAVAAVWTGVEVRSQTARLLTEGASRTDVRNASLSDALQANWTLGSIMMRHALRMAVVGAVDILLLRLFHISHGFWLGMTSIIVLQPYQSHTLKRGIERVGGTVAGGILAAVLAVLISSQAGIIAVITITSVLTLATYAVDYAWYCFFLTPTFVLMSLPHLRDWQYSGVRMLTTLLGAAVAVGAMRLLWPEGEHLNLGKLLARAAAADAAYIRAMLSYWNRLSARPVAGSRDLSVLHTQQRRLAERELLAPARRACGLASNDAEESLDRLMLEPGFGRPASPRMSSSASPASSASMRDHALTFVTYTRRLTQSITTLAVLGKADAETLARTERLIARLEKMSAALLRSDNLLAPGPGREDDSWLLAEDPDVAAHQMQRMERQIAILEKAATGVLGSLTASFQRTPPQDALIS</sequence>
<organism evidence="11 12">
    <name type="scientific">Acidisarcina polymorpha</name>
    <dbReference type="NCBI Taxonomy" id="2211140"/>
    <lineage>
        <taxon>Bacteria</taxon>
        <taxon>Pseudomonadati</taxon>
        <taxon>Acidobacteriota</taxon>
        <taxon>Terriglobia</taxon>
        <taxon>Terriglobales</taxon>
        <taxon>Acidobacteriaceae</taxon>
        <taxon>Acidisarcina</taxon>
    </lineage>
</organism>
<evidence type="ECO:0000256" key="7">
    <source>
        <dbReference type="SAM" id="MobiDB-lite"/>
    </source>
</evidence>
<feature type="domain" description="Integral membrane protein YccS N-terminal" evidence="9">
    <location>
        <begin position="91"/>
        <end position="191"/>
    </location>
</feature>
<feature type="region of interest" description="Disordered" evidence="7">
    <location>
        <begin position="300"/>
        <end position="330"/>
    </location>
</feature>
<keyword evidence="2" id="KW-1003">Cell membrane</keyword>
<evidence type="ECO:0000256" key="6">
    <source>
        <dbReference type="ARBA" id="ARBA00043993"/>
    </source>
</evidence>
<dbReference type="EMBL" id="CP030840">
    <property type="protein sequence ID" value="AXC11413.1"/>
    <property type="molecule type" value="Genomic_DNA"/>
</dbReference>
<feature type="transmembrane region" description="Helical" evidence="8">
    <location>
        <begin position="477"/>
        <end position="507"/>
    </location>
</feature>
<feature type="domain" description="Integral membrane bound transporter" evidence="10">
    <location>
        <begin position="435"/>
        <end position="553"/>
    </location>
</feature>
<dbReference type="GO" id="GO:0005886">
    <property type="term" value="C:plasma membrane"/>
    <property type="evidence" value="ECO:0007669"/>
    <property type="project" value="UniProtKB-SubCell"/>
</dbReference>
<keyword evidence="3 8" id="KW-0812">Transmembrane</keyword>
<dbReference type="OrthoDB" id="5479971at2"/>
<feature type="transmembrane region" description="Helical" evidence="8">
    <location>
        <begin position="513"/>
        <end position="530"/>
    </location>
</feature>
<dbReference type="AlphaFoldDB" id="A0A2Z5FWZ5"/>
<evidence type="ECO:0000256" key="2">
    <source>
        <dbReference type="ARBA" id="ARBA00022475"/>
    </source>
</evidence>
<gene>
    <name evidence="11" type="ORF">ACPOL_2081</name>
</gene>
<evidence type="ECO:0000256" key="5">
    <source>
        <dbReference type="ARBA" id="ARBA00023136"/>
    </source>
</evidence>
<evidence type="ECO:0000256" key="8">
    <source>
        <dbReference type="SAM" id="Phobius"/>
    </source>
</evidence>
<feature type="transmembrane region" description="Helical" evidence="8">
    <location>
        <begin position="92"/>
        <end position="112"/>
    </location>
</feature>
<comment type="similarity">
    <text evidence="6">Belongs to the YccS/YhfK family.</text>
</comment>
<evidence type="ECO:0000256" key="1">
    <source>
        <dbReference type="ARBA" id="ARBA00004651"/>
    </source>
</evidence>
<dbReference type="Pfam" id="PF13515">
    <property type="entry name" value="FUSC_2"/>
    <property type="match status" value="1"/>
</dbReference>
<comment type="subcellular location">
    <subcellularLocation>
        <location evidence="1">Cell membrane</location>
        <topology evidence="1">Multi-pass membrane protein</topology>
    </subcellularLocation>
</comment>
<feature type="compositionally biased region" description="Basic and acidic residues" evidence="7">
    <location>
        <begin position="312"/>
        <end position="324"/>
    </location>
</feature>
<feature type="transmembrane region" description="Helical" evidence="8">
    <location>
        <begin position="435"/>
        <end position="456"/>
    </location>
</feature>
<evidence type="ECO:0000313" key="11">
    <source>
        <dbReference type="EMBL" id="AXC11413.1"/>
    </source>
</evidence>
<dbReference type="PANTHER" id="PTHR30509">
    <property type="entry name" value="P-HYDROXYBENZOIC ACID EFFLUX PUMP SUBUNIT-RELATED"/>
    <property type="match status" value="1"/>
</dbReference>
<evidence type="ECO:0000259" key="9">
    <source>
        <dbReference type="Pfam" id="PF12805"/>
    </source>
</evidence>
<name>A0A2Z5FWZ5_9BACT</name>
<dbReference type="Pfam" id="PF12805">
    <property type="entry name" value="FUSC-like"/>
    <property type="match status" value="1"/>
</dbReference>
<feature type="transmembrane region" description="Helical" evidence="8">
    <location>
        <begin position="118"/>
        <end position="136"/>
    </location>
</feature>
<dbReference type="InterPro" id="IPR049453">
    <property type="entry name" value="Memb_transporter_dom"/>
</dbReference>
<evidence type="ECO:0000259" key="10">
    <source>
        <dbReference type="Pfam" id="PF13515"/>
    </source>
</evidence>
<proteinExistence type="inferred from homology"/>
<keyword evidence="4 8" id="KW-1133">Transmembrane helix</keyword>
<protein>
    <submittedName>
        <fullName evidence="11">Putative integral membrane protein</fullName>
    </submittedName>
</protein>
<keyword evidence="5 8" id="KW-0472">Membrane</keyword>
<feature type="transmembrane region" description="Helical" evidence="8">
    <location>
        <begin position="148"/>
        <end position="168"/>
    </location>
</feature>
<evidence type="ECO:0000313" key="12">
    <source>
        <dbReference type="Proteomes" id="UP000253606"/>
    </source>
</evidence>
<dbReference type="Proteomes" id="UP000253606">
    <property type="component" value="Chromosome"/>
</dbReference>
<dbReference type="PANTHER" id="PTHR30509:SF8">
    <property type="entry name" value="INNER MEMBRANE PROTEIN YCCS"/>
    <property type="match status" value="1"/>
</dbReference>